<dbReference type="OrthoDB" id="308440at2759"/>
<feature type="active site" evidence="7">
    <location>
        <position position="42"/>
    </location>
</feature>
<keyword evidence="2 8" id="KW-0999">Mitochondrion inner membrane</keyword>
<evidence type="ECO:0000256" key="4">
    <source>
        <dbReference type="ARBA" id="ARBA00023128"/>
    </source>
</evidence>
<evidence type="ECO:0000259" key="9">
    <source>
        <dbReference type="Pfam" id="PF10502"/>
    </source>
</evidence>
<evidence type="ECO:0000256" key="5">
    <source>
        <dbReference type="ARBA" id="ARBA00023136"/>
    </source>
</evidence>
<evidence type="ECO:0000256" key="8">
    <source>
        <dbReference type="RuleBase" id="RU362041"/>
    </source>
</evidence>
<dbReference type="InParanoid" id="A0A1D2VRM2"/>
<feature type="active site" evidence="7">
    <location>
        <position position="86"/>
    </location>
</feature>
<dbReference type="RefSeq" id="XP_020050524.1">
    <property type="nucleotide sequence ID" value="XM_020192469.1"/>
</dbReference>
<dbReference type="SUPFAM" id="SSF51306">
    <property type="entry name" value="LexA/Signal peptidase"/>
    <property type="match status" value="1"/>
</dbReference>
<evidence type="ECO:0000313" key="11">
    <source>
        <dbReference type="Proteomes" id="UP000095038"/>
    </source>
</evidence>
<evidence type="ECO:0000256" key="2">
    <source>
        <dbReference type="ARBA" id="ARBA00022792"/>
    </source>
</evidence>
<protein>
    <recommendedName>
        <fullName evidence="8">Mitochondrial inner membrane protease subunit</fullName>
        <ecNumber evidence="8">3.4.21.-</ecNumber>
    </recommendedName>
</protein>
<comment type="similarity">
    <text evidence="6">Belongs to the peptidase S26 family. IMP1 subfamily.</text>
</comment>
<accession>A0A1D2VRM2</accession>
<dbReference type="PROSITE" id="PS00760">
    <property type="entry name" value="SPASE_I_2"/>
    <property type="match status" value="1"/>
</dbReference>
<evidence type="ECO:0000313" key="10">
    <source>
        <dbReference type="EMBL" id="ODV64217.1"/>
    </source>
</evidence>
<keyword evidence="11" id="KW-1185">Reference proteome</keyword>
<dbReference type="EC" id="3.4.21.-" evidence="8"/>
<evidence type="ECO:0000256" key="1">
    <source>
        <dbReference type="ARBA" id="ARBA00004273"/>
    </source>
</evidence>
<dbReference type="PANTHER" id="PTHR12383">
    <property type="entry name" value="PROTEASE FAMILY S26 MITOCHONDRIAL INNER MEMBRANE PROTEASE-RELATED"/>
    <property type="match status" value="1"/>
</dbReference>
<dbReference type="PRINTS" id="PR00727">
    <property type="entry name" value="LEADERPTASE"/>
</dbReference>
<dbReference type="Proteomes" id="UP000095038">
    <property type="component" value="Unassembled WGS sequence"/>
</dbReference>
<dbReference type="Pfam" id="PF10502">
    <property type="entry name" value="Peptidase_S26"/>
    <property type="match status" value="1"/>
</dbReference>
<comment type="subcellular location">
    <subcellularLocation>
        <location evidence="1 8">Mitochondrion inner membrane</location>
    </subcellularLocation>
</comment>
<dbReference type="STRING" id="1344418.A0A1D2VRM2"/>
<name>A0A1D2VRM2_9ASCO</name>
<keyword evidence="8" id="KW-0645">Protease</keyword>
<dbReference type="InterPro" id="IPR000223">
    <property type="entry name" value="Pept_S26A_signal_pept_1"/>
</dbReference>
<dbReference type="NCBIfam" id="TIGR02227">
    <property type="entry name" value="sigpep_I_bact"/>
    <property type="match status" value="1"/>
</dbReference>
<feature type="domain" description="Peptidase S26" evidence="9">
    <location>
        <begin position="32"/>
        <end position="213"/>
    </location>
</feature>
<evidence type="ECO:0000256" key="3">
    <source>
        <dbReference type="ARBA" id="ARBA00022801"/>
    </source>
</evidence>
<dbReference type="Gene3D" id="2.10.109.10">
    <property type="entry name" value="Umud Fragment, subunit A"/>
    <property type="match status" value="1"/>
</dbReference>
<evidence type="ECO:0000256" key="7">
    <source>
        <dbReference type="PIRSR" id="PIRSR600223-1"/>
    </source>
</evidence>
<evidence type="ECO:0000256" key="6">
    <source>
        <dbReference type="ARBA" id="ARBA00038445"/>
    </source>
</evidence>
<dbReference type="EMBL" id="KV454475">
    <property type="protein sequence ID" value="ODV64217.1"/>
    <property type="molecule type" value="Genomic_DNA"/>
</dbReference>
<gene>
    <name evidence="10" type="ORF">ASCRUDRAFT_73890</name>
</gene>
<organism evidence="10 11">
    <name type="scientific">Ascoidea rubescens DSM 1968</name>
    <dbReference type="NCBI Taxonomy" id="1344418"/>
    <lineage>
        <taxon>Eukaryota</taxon>
        <taxon>Fungi</taxon>
        <taxon>Dikarya</taxon>
        <taxon>Ascomycota</taxon>
        <taxon>Saccharomycotina</taxon>
        <taxon>Saccharomycetes</taxon>
        <taxon>Ascoideaceae</taxon>
        <taxon>Ascoidea</taxon>
    </lineage>
</organism>
<dbReference type="GeneID" id="30966105"/>
<dbReference type="InterPro" id="IPR052064">
    <property type="entry name" value="Mito_IMP1_subunit"/>
</dbReference>
<dbReference type="GO" id="GO:0004252">
    <property type="term" value="F:serine-type endopeptidase activity"/>
    <property type="evidence" value="ECO:0007669"/>
    <property type="project" value="InterPro"/>
</dbReference>
<reference evidence="11" key="1">
    <citation type="submission" date="2016-05" db="EMBL/GenBank/DDBJ databases">
        <title>Comparative genomics of biotechnologically important yeasts.</title>
        <authorList>
            <consortium name="DOE Joint Genome Institute"/>
            <person name="Riley R."/>
            <person name="Haridas S."/>
            <person name="Wolfe K.H."/>
            <person name="Lopes M.R."/>
            <person name="Hittinger C.T."/>
            <person name="Goker M."/>
            <person name="Salamov A."/>
            <person name="Wisecaver J."/>
            <person name="Long T.M."/>
            <person name="Aerts A.L."/>
            <person name="Barry K."/>
            <person name="Choi C."/>
            <person name="Clum A."/>
            <person name="Coughlan A.Y."/>
            <person name="Deshpande S."/>
            <person name="Douglass A.P."/>
            <person name="Hanson S.J."/>
            <person name="Klenk H.-P."/>
            <person name="Labutti K."/>
            <person name="Lapidus A."/>
            <person name="Lindquist E."/>
            <person name="Lipzen A."/>
            <person name="Meier-Kolthoff J.P."/>
            <person name="Ohm R.A."/>
            <person name="Otillar R.P."/>
            <person name="Pangilinan J."/>
            <person name="Peng Y."/>
            <person name="Rokas A."/>
            <person name="Rosa C.A."/>
            <person name="Scheuner C."/>
            <person name="Sibirny A.A."/>
            <person name="Slot J.C."/>
            <person name="Stielow J.B."/>
            <person name="Sun H."/>
            <person name="Kurtzman C.P."/>
            <person name="Blackwell M."/>
            <person name="Grigoriev I.V."/>
            <person name="Jeffries T.W."/>
        </authorList>
    </citation>
    <scope>NUCLEOTIDE SEQUENCE [LARGE SCALE GENOMIC DNA]</scope>
    <source>
        <strain evidence="11">DSM 1968</strain>
    </source>
</reference>
<dbReference type="FunCoup" id="A0A1D2VRM2">
    <property type="interactions" value="391"/>
</dbReference>
<sequence length="252" mass="29160">MTNLNSSFSVGMGIITWSLRFGCFLHLFMDEIYEFTETSGESMTPTLQPNGDYAHVLKRYKYGKDLKVGDVIVAVKPTEPHHRVCKRITGLPGDMILIDPSMGSDLNSFDKIGYNGNDKDKDKDKKIGGDKEFDEKLNEYIEYIEKTDKQDIQDKETFKKLELKEYNENKYNSMNRYIIVPEGHCWLTGDNLSQSLDSRSYRPVPMGLIKGKIIAANLIFEPFIKIDEDDKLNVYGFRWIKNNFEDEIYSIE</sequence>
<keyword evidence="3 8" id="KW-0378">Hydrolase</keyword>
<dbReference type="CDD" id="cd06530">
    <property type="entry name" value="S26_SPase_I"/>
    <property type="match status" value="1"/>
</dbReference>
<dbReference type="InterPro" id="IPR036286">
    <property type="entry name" value="LexA/Signal_pep-like_sf"/>
</dbReference>
<dbReference type="PANTHER" id="PTHR12383:SF16">
    <property type="entry name" value="MITOCHONDRIAL INNER MEMBRANE PROTEASE SUBUNIT 1"/>
    <property type="match status" value="1"/>
</dbReference>
<dbReference type="AlphaFoldDB" id="A0A1D2VRM2"/>
<proteinExistence type="inferred from homology"/>
<dbReference type="GO" id="GO:0006465">
    <property type="term" value="P:signal peptide processing"/>
    <property type="evidence" value="ECO:0007669"/>
    <property type="project" value="InterPro"/>
</dbReference>
<keyword evidence="4 8" id="KW-0496">Mitochondrion</keyword>
<dbReference type="InterPro" id="IPR019757">
    <property type="entry name" value="Pept_S26A_signal_pept_1_Lys-AS"/>
</dbReference>
<dbReference type="InterPro" id="IPR019533">
    <property type="entry name" value="Peptidase_S26"/>
</dbReference>
<keyword evidence="5" id="KW-0472">Membrane</keyword>
<dbReference type="GO" id="GO:0006627">
    <property type="term" value="P:protein processing involved in protein targeting to mitochondrion"/>
    <property type="evidence" value="ECO:0007669"/>
    <property type="project" value="EnsemblFungi"/>
</dbReference>
<dbReference type="GO" id="GO:0042720">
    <property type="term" value="C:mitochondrial inner membrane peptidase complex"/>
    <property type="evidence" value="ECO:0007669"/>
    <property type="project" value="EnsemblFungi"/>
</dbReference>